<dbReference type="InterPro" id="IPR015897">
    <property type="entry name" value="CHK_kinase-like"/>
</dbReference>
<evidence type="ECO:0000313" key="4">
    <source>
        <dbReference type="Proteomes" id="UP000198287"/>
    </source>
</evidence>
<dbReference type="AlphaFoldDB" id="A0A226DYX7"/>
<dbReference type="SMART" id="SM00587">
    <property type="entry name" value="CHK"/>
    <property type="match status" value="1"/>
</dbReference>
<feature type="compositionally biased region" description="Low complexity" evidence="1">
    <location>
        <begin position="7"/>
        <end position="27"/>
    </location>
</feature>
<gene>
    <name evidence="3" type="ORF">Fcan01_14973</name>
</gene>
<dbReference type="EMBL" id="LNIX01000009">
    <property type="protein sequence ID" value="OXA49937.1"/>
    <property type="molecule type" value="Genomic_DNA"/>
</dbReference>
<sequence>MTTFLRSNSTTGGTRNNNNNSSPTTNGMEIPKEILQKAAESALISSFVDLHLQPQSNNGITTHSIKTKPTHHTGQTRKVVIEIDLDKEGASSPTHCATSFFVKSIPTTGIAPRALRELAVYEKIVPELYPAKTKARTAPDLLPTLAHCFLTHETKSGKALLFLENLKVSRFRSCDPDEDDFDFNHALLGVETLARFHAQSYFMLRQLGGKAKGRMALVNKFPLLSASDNVKNVDKSGKLAQVYASFFEQIILPVVEAEHPSLAFKLRRKVQDPEALFRKMGEFLEKEKYENDDFYVICHGDYRVDHLLFKYDGSIVGEEPVECRMVDLKNVRLAPLASDLTFFMFTSLSPKMRDDFEEKLIAFYCDSFEAQLRLRYKQEGIQLKDEDFDIEDFHRKVEDQYKRMLEFGFYACVTALPLIYTGFSGILENLGEVYLENGTGNGGGTPTSGSSSVLDSLQKPEKFTQLAKECLNSDKLKESILGVVKRLVKARVFN</sequence>
<reference evidence="3 4" key="1">
    <citation type="submission" date="2015-12" db="EMBL/GenBank/DDBJ databases">
        <title>The genome of Folsomia candida.</title>
        <authorList>
            <person name="Faddeeva A."/>
            <person name="Derks M.F."/>
            <person name="Anvar Y."/>
            <person name="Smit S."/>
            <person name="Van Straalen N."/>
            <person name="Roelofs D."/>
        </authorList>
    </citation>
    <scope>NUCLEOTIDE SEQUENCE [LARGE SCALE GENOMIC DNA]</scope>
    <source>
        <strain evidence="3 4">VU population</strain>
        <tissue evidence="3">Whole body</tissue>
    </source>
</reference>
<accession>A0A226DYX7</accession>
<name>A0A226DYX7_FOLCA</name>
<evidence type="ECO:0000256" key="1">
    <source>
        <dbReference type="SAM" id="MobiDB-lite"/>
    </source>
</evidence>
<organism evidence="3 4">
    <name type="scientific">Folsomia candida</name>
    <name type="common">Springtail</name>
    <dbReference type="NCBI Taxonomy" id="158441"/>
    <lineage>
        <taxon>Eukaryota</taxon>
        <taxon>Metazoa</taxon>
        <taxon>Ecdysozoa</taxon>
        <taxon>Arthropoda</taxon>
        <taxon>Hexapoda</taxon>
        <taxon>Collembola</taxon>
        <taxon>Entomobryomorpha</taxon>
        <taxon>Isotomoidea</taxon>
        <taxon>Isotomidae</taxon>
        <taxon>Proisotominae</taxon>
        <taxon>Folsomia</taxon>
    </lineage>
</organism>
<evidence type="ECO:0000259" key="2">
    <source>
        <dbReference type="SMART" id="SM00587"/>
    </source>
</evidence>
<protein>
    <recommendedName>
        <fullName evidence="2">CHK kinase-like domain-containing protein</fullName>
    </recommendedName>
</protein>
<dbReference type="InterPro" id="IPR004119">
    <property type="entry name" value="EcKL"/>
</dbReference>
<evidence type="ECO:0000313" key="3">
    <source>
        <dbReference type="EMBL" id="OXA49937.1"/>
    </source>
</evidence>
<dbReference type="Gene3D" id="3.90.1200.10">
    <property type="match status" value="1"/>
</dbReference>
<dbReference type="SUPFAM" id="SSF56112">
    <property type="entry name" value="Protein kinase-like (PK-like)"/>
    <property type="match status" value="1"/>
</dbReference>
<feature type="domain" description="CHK kinase-like" evidence="2">
    <location>
        <begin position="161"/>
        <end position="374"/>
    </location>
</feature>
<dbReference type="PANTHER" id="PTHR11012">
    <property type="entry name" value="PROTEIN KINASE-LIKE DOMAIN-CONTAINING"/>
    <property type="match status" value="1"/>
</dbReference>
<dbReference type="PANTHER" id="PTHR11012:SF30">
    <property type="entry name" value="PROTEIN KINASE-LIKE DOMAIN-CONTAINING"/>
    <property type="match status" value="1"/>
</dbReference>
<proteinExistence type="predicted"/>
<feature type="region of interest" description="Disordered" evidence="1">
    <location>
        <begin position="1"/>
        <end position="28"/>
    </location>
</feature>
<dbReference type="Pfam" id="PF02958">
    <property type="entry name" value="EcKL"/>
    <property type="match status" value="1"/>
</dbReference>
<keyword evidence="4" id="KW-1185">Reference proteome</keyword>
<dbReference type="Proteomes" id="UP000198287">
    <property type="component" value="Unassembled WGS sequence"/>
</dbReference>
<dbReference type="InterPro" id="IPR011009">
    <property type="entry name" value="Kinase-like_dom_sf"/>
</dbReference>
<dbReference type="OrthoDB" id="190089at2759"/>
<comment type="caution">
    <text evidence="3">The sequence shown here is derived from an EMBL/GenBank/DDBJ whole genome shotgun (WGS) entry which is preliminary data.</text>
</comment>